<dbReference type="OrthoDB" id="269151at2759"/>
<dbReference type="GeneID" id="70132804"/>
<organism evidence="5 6">
    <name type="scientific">Truncatella angustata</name>
    <dbReference type="NCBI Taxonomy" id="152316"/>
    <lineage>
        <taxon>Eukaryota</taxon>
        <taxon>Fungi</taxon>
        <taxon>Dikarya</taxon>
        <taxon>Ascomycota</taxon>
        <taxon>Pezizomycotina</taxon>
        <taxon>Sordariomycetes</taxon>
        <taxon>Xylariomycetidae</taxon>
        <taxon>Amphisphaeriales</taxon>
        <taxon>Sporocadaceae</taxon>
        <taxon>Truncatella</taxon>
    </lineage>
</organism>
<evidence type="ECO:0000256" key="1">
    <source>
        <dbReference type="ARBA" id="ARBA00022741"/>
    </source>
</evidence>
<name>A0A9P8RJ82_9PEZI</name>
<dbReference type="AlphaFoldDB" id="A0A9P8RJ82"/>
<dbReference type="Pfam" id="PF01926">
    <property type="entry name" value="MMR_HSR1"/>
    <property type="match status" value="1"/>
</dbReference>
<dbReference type="GO" id="GO:0005525">
    <property type="term" value="F:GTP binding"/>
    <property type="evidence" value="ECO:0007669"/>
    <property type="project" value="UniProtKB-KW"/>
</dbReference>
<feature type="region of interest" description="Disordered" evidence="3">
    <location>
        <begin position="361"/>
        <end position="399"/>
    </location>
</feature>
<protein>
    <submittedName>
        <fullName evidence="5">P-loop containing nucleoside triphosphate hydrolase protein</fullName>
    </submittedName>
</protein>
<dbReference type="GO" id="GO:0005739">
    <property type="term" value="C:mitochondrion"/>
    <property type="evidence" value="ECO:0007669"/>
    <property type="project" value="TreeGrafter"/>
</dbReference>
<dbReference type="GO" id="GO:0003924">
    <property type="term" value="F:GTPase activity"/>
    <property type="evidence" value="ECO:0007669"/>
    <property type="project" value="TreeGrafter"/>
</dbReference>
<dbReference type="Proteomes" id="UP000758603">
    <property type="component" value="Unassembled WGS sequence"/>
</dbReference>
<evidence type="ECO:0000256" key="3">
    <source>
        <dbReference type="SAM" id="MobiDB-lite"/>
    </source>
</evidence>
<evidence type="ECO:0000259" key="4">
    <source>
        <dbReference type="Pfam" id="PF01926"/>
    </source>
</evidence>
<dbReference type="Gene3D" id="1.10.1580.10">
    <property type="match status" value="1"/>
</dbReference>
<reference evidence="5" key="1">
    <citation type="journal article" date="2021" name="Nat. Commun.">
        <title>Genetic determinants of endophytism in the Arabidopsis root mycobiome.</title>
        <authorList>
            <person name="Mesny F."/>
            <person name="Miyauchi S."/>
            <person name="Thiergart T."/>
            <person name="Pickel B."/>
            <person name="Atanasova L."/>
            <person name="Karlsson M."/>
            <person name="Huettel B."/>
            <person name="Barry K.W."/>
            <person name="Haridas S."/>
            <person name="Chen C."/>
            <person name="Bauer D."/>
            <person name="Andreopoulos W."/>
            <person name="Pangilinan J."/>
            <person name="LaButti K."/>
            <person name="Riley R."/>
            <person name="Lipzen A."/>
            <person name="Clum A."/>
            <person name="Drula E."/>
            <person name="Henrissat B."/>
            <person name="Kohler A."/>
            <person name="Grigoriev I.V."/>
            <person name="Martin F.M."/>
            <person name="Hacquard S."/>
        </authorList>
    </citation>
    <scope>NUCLEOTIDE SEQUENCE</scope>
    <source>
        <strain evidence="5">MPI-SDFR-AT-0073</strain>
    </source>
</reference>
<keyword evidence="2" id="KW-0342">GTP-binding</keyword>
<proteinExistence type="predicted"/>
<keyword evidence="1" id="KW-0547">Nucleotide-binding</keyword>
<dbReference type="EMBL" id="JAGPXC010000009">
    <property type="protein sequence ID" value="KAH6647028.1"/>
    <property type="molecule type" value="Genomic_DNA"/>
</dbReference>
<keyword evidence="6" id="KW-1185">Reference proteome</keyword>
<dbReference type="InterPro" id="IPR027417">
    <property type="entry name" value="P-loop_NTPase"/>
</dbReference>
<dbReference type="InterPro" id="IPR023179">
    <property type="entry name" value="GTP-bd_ortho_bundle_sf"/>
</dbReference>
<keyword evidence="5" id="KW-0378">Hydrolase</keyword>
<accession>A0A9P8RJ82</accession>
<dbReference type="PANTHER" id="PTHR45782">
    <property type="entry name" value="MITOCHONDRIAL RIBOSOME-ASSOCIATED GTPASE 1"/>
    <property type="match status" value="1"/>
</dbReference>
<dbReference type="Gene3D" id="3.40.50.300">
    <property type="entry name" value="P-loop containing nucleotide triphosphate hydrolases"/>
    <property type="match status" value="1"/>
</dbReference>
<dbReference type="RefSeq" id="XP_045953542.1">
    <property type="nucleotide sequence ID" value="XM_046103913.1"/>
</dbReference>
<evidence type="ECO:0000256" key="2">
    <source>
        <dbReference type="ARBA" id="ARBA00023134"/>
    </source>
</evidence>
<dbReference type="GO" id="GO:0032543">
    <property type="term" value="P:mitochondrial translation"/>
    <property type="evidence" value="ECO:0007669"/>
    <property type="project" value="TreeGrafter"/>
</dbReference>
<dbReference type="InterPro" id="IPR006073">
    <property type="entry name" value="GTP-bd"/>
</dbReference>
<evidence type="ECO:0000313" key="6">
    <source>
        <dbReference type="Proteomes" id="UP000758603"/>
    </source>
</evidence>
<evidence type="ECO:0000313" key="5">
    <source>
        <dbReference type="EMBL" id="KAH6647028.1"/>
    </source>
</evidence>
<gene>
    <name evidence="5" type="ORF">BKA67DRAFT_581448</name>
</gene>
<feature type="domain" description="G" evidence="4">
    <location>
        <begin position="179"/>
        <end position="247"/>
    </location>
</feature>
<dbReference type="PANTHER" id="PTHR45782:SF4">
    <property type="entry name" value="MITOCHONDRIAL RIBOSOME-ASSOCIATED GTPASE 1"/>
    <property type="match status" value="1"/>
</dbReference>
<dbReference type="SUPFAM" id="SSF52540">
    <property type="entry name" value="P-loop containing nucleoside triphosphate hydrolases"/>
    <property type="match status" value="1"/>
</dbReference>
<comment type="caution">
    <text evidence="5">The sequence shown here is derived from an EMBL/GenBank/DDBJ whole genome shotgun (WGS) entry which is preliminary data.</text>
</comment>
<sequence>MAASVKAAAAAAAAAAATTAHSSSTAFVPRKTFEVSSSLVRTYFLGHHRGALSSMQRILSNISLIIECRDSRVPLTSTNPLLESSLAGRDRILVYTKSDLSFPASAHRFKQQQQRLLSKWHAERHGIHHTDRDLIAGQGSLGRTEVVFTDEQQPKTIQALLDTIKQRAAAADSLTGLRALVVGMPNAGKSTLLNAMRRVGMKLPKAARTGSQPGVTRKLSSPVRIIPEDTSQGIEQGVFVFDTPGVFVPYVGDLDSMLKLALIGCVKDGIVPAETLADYLLYQLNMRDPEIYKMFCAPTNDAFEFLDAVAVRTGKLQKGGVPARDLAAIWVVQQWRKGLLGQFSLDDVDEETLKEWARKDLDGEDGPLSMNQAKKREKESRKLKNLAKRAAASDGGHGG</sequence>